<dbReference type="InterPro" id="IPR016155">
    <property type="entry name" value="Mopterin_synth/thiamin_S_b"/>
</dbReference>
<dbReference type="RefSeq" id="WP_184836916.1">
    <property type="nucleotide sequence ID" value="NZ_JACHMN010000002.1"/>
</dbReference>
<dbReference type="InterPro" id="IPR012675">
    <property type="entry name" value="Beta-grasp_dom_sf"/>
</dbReference>
<organism evidence="1 2">
    <name type="scientific">Allocatelliglobosispora scoriae</name>
    <dbReference type="NCBI Taxonomy" id="643052"/>
    <lineage>
        <taxon>Bacteria</taxon>
        <taxon>Bacillati</taxon>
        <taxon>Actinomycetota</taxon>
        <taxon>Actinomycetes</taxon>
        <taxon>Micromonosporales</taxon>
        <taxon>Micromonosporaceae</taxon>
        <taxon>Allocatelliglobosispora</taxon>
    </lineage>
</organism>
<evidence type="ECO:0000313" key="1">
    <source>
        <dbReference type="EMBL" id="MBB5869920.1"/>
    </source>
</evidence>
<dbReference type="Gene3D" id="3.10.20.30">
    <property type="match status" value="1"/>
</dbReference>
<dbReference type="Pfam" id="PF02597">
    <property type="entry name" value="ThiS"/>
    <property type="match status" value="1"/>
</dbReference>
<protein>
    <submittedName>
        <fullName evidence="1">Molybdopterin converting factor small subunit</fullName>
    </submittedName>
</protein>
<dbReference type="EMBL" id="JACHMN010000002">
    <property type="protein sequence ID" value="MBB5869920.1"/>
    <property type="molecule type" value="Genomic_DNA"/>
</dbReference>
<dbReference type="AlphaFoldDB" id="A0A841BT06"/>
<reference evidence="1 2" key="1">
    <citation type="submission" date="2020-08" db="EMBL/GenBank/DDBJ databases">
        <title>Sequencing the genomes of 1000 actinobacteria strains.</title>
        <authorList>
            <person name="Klenk H.-P."/>
        </authorList>
    </citation>
    <scope>NUCLEOTIDE SEQUENCE [LARGE SCALE GENOMIC DNA]</scope>
    <source>
        <strain evidence="1 2">DSM 45362</strain>
    </source>
</reference>
<keyword evidence="2" id="KW-1185">Reference proteome</keyword>
<dbReference type="PANTHER" id="PTHR38031:SF1">
    <property type="entry name" value="SULFUR CARRIER PROTEIN CYSO"/>
    <property type="match status" value="1"/>
</dbReference>
<gene>
    <name evidence="1" type="ORF">F4553_003299</name>
</gene>
<evidence type="ECO:0000313" key="2">
    <source>
        <dbReference type="Proteomes" id="UP000587527"/>
    </source>
</evidence>
<proteinExistence type="predicted"/>
<dbReference type="PANTHER" id="PTHR38031">
    <property type="entry name" value="SULFUR CARRIER PROTEIN SLR0821-RELATED"/>
    <property type="match status" value="1"/>
</dbReference>
<comment type="caution">
    <text evidence="1">The sequence shown here is derived from an EMBL/GenBank/DDBJ whole genome shotgun (WGS) entry which is preliminary data.</text>
</comment>
<sequence>MTVTLLVPGALRAEAGDAATLSLDASGTLAEVLDAVDEQWPKLGRRLRDERGELRRFVNIYVDGEECRYTGGLTTAVGADAEIQVLPSVAGGA</sequence>
<dbReference type="Proteomes" id="UP000587527">
    <property type="component" value="Unassembled WGS sequence"/>
</dbReference>
<dbReference type="InterPro" id="IPR003749">
    <property type="entry name" value="ThiS/MoaD-like"/>
</dbReference>
<dbReference type="SUPFAM" id="SSF54285">
    <property type="entry name" value="MoaD/ThiS"/>
    <property type="match status" value="1"/>
</dbReference>
<dbReference type="InterPro" id="IPR052045">
    <property type="entry name" value="Sulfur_Carrier/Prot_Modifier"/>
</dbReference>
<accession>A0A841BT06</accession>
<name>A0A841BT06_9ACTN</name>